<reference evidence="3 4" key="1">
    <citation type="submission" date="2019-02" db="EMBL/GenBank/DDBJ databases">
        <title>Genomic Encyclopedia of Type Strains, Phase IV (KMG-IV): sequencing the most valuable type-strain genomes for metagenomic binning, comparative biology and taxonomic classification.</title>
        <authorList>
            <person name="Goeker M."/>
        </authorList>
    </citation>
    <scope>NUCLEOTIDE SEQUENCE [LARGE SCALE GENOMIC DNA]</scope>
    <source>
        <strain evidence="3 4">DSM 101727</strain>
    </source>
</reference>
<dbReference type="PANTHER" id="PTHR11786:SF0">
    <property type="entry name" value="ARYLAMINE N-ACETYLTRANSFERASE 4-RELATED"/>
    <property type="match status" value="1"/>
</dbReference>
<organism evidence="3 4">
    <name type="scientific">Herbihabitans rhizosphaerae</name>
    <dbReference type="NCBI Taxonomy" id="1872711"/>
    <lineage>
        <taxon>Bacteria</taxon>
        <taxon>Bacillati</taxon>
        <taxon>Actinomycetota</taxon>
        <taxon>Actinomycetes</taxon>
        <taxon>Pseudonocardiales</taxon>
        <taxon>Pseudonocardiaceae</taxon>
        <taxon>Herbihabitans</taxon>
    </lineage>
</organism>
<evidence type="ECO:0000313" key="4">
    <source>
        <dbReference type="Proteomes" id="UP000294257"/>
    </source>
</evidence>
<dbReference type="GO" id="GO:0016407">
    <property type="term" value="F:acetyltransferase activity"/>
    <property type="evidence" value="ECO:0007669"/>
    <property type="project" value="InterPro"/>
</dbReference>
<dbReference type="Gene3D" id="3.30.2140.10">
    <property type="entry name" value="Arylamine N-acetyltransferase"/>
    <property type="match status" value="1"/>
</dbReference>
<evidence type="ECO:0000256" key="1">
    <source>
        <dbReference type="ARBA" id="ARBA00006547"/>
    </source>
</evidence>
<name>A0A4Q7KLH8_9PSEU</name>
<dbReference type="PANTHER" id="PTHR11786">
    <property type="entry name" value="N-HYDROXYARYLAMINE O-ACETYLTRANSFERASE"/>
    <property type="match status" value="1"/>
</dbReference>
<dbReference type="EMBL" id="SGWQ01000005">
    <property type="protein sequence ID" value="RZS37489.1"/>
    <property type="molecule type" value="Genomic_DNA"/>
</dbReference>
<dbReference type="Gene3D" id="2.40.128.150">
    <property type="entry name" value="Cysteine proteinases"/>
    <property type="match status" value="1"/>
</dbReference>
<proteinExistence type="inferred from homology"/>
<dbReference type="AlphaFoldDB" id="A0A4Q7KLH8"/>
<accession>A0A4Q7KLH8</accession>
<comment type="caution">
    <text evidence="3">The sequence shown here is derived from an EMBL/GenBank/DDBJ whole genome shotgun (WGS) entry which is preliminary data.</text>
</comment>
<dbReference type="Pfam" id="PF00797">
    <property type="entry name" value="Acetyltransf_2"/>
    <property type="match status" value="1"/>
</dbReference>
<keyword evidence="4" id="KW-1185">Reference proteome</keyword>
<evidence type="ECO:0000256" key="2">
    <source>
        <dbReference type="RuleBase" id="RU003452"/>
    </source>
</evidence>
<dbReference type="PRINTS" id="PR01543">
    <property type="entry name" value="ANATRNSFRASE"/>
</dbReference>
<keyword evidence="3" id="KW-0808">Transferase</keyword>
<evidence type="ECO:0000313" key="3">
    <source>
        <dbReference type="EMBL" id="RZS37489.1"/>
    </source>
</evidence>
<gene>
    <name evidence="3" type="ORF">EV193_10544</name>
</gene>
<dbReference type="InterPro" id="IPR038765">
    <property type="entry name" value="Papain-like_cys_pep_sf"/>
</dbReference>
<dbReference type="SUPFAM" id="SSF54001">
    <property type="entry name" value="Cysteine proteinases"/>
    <property type="match status" value="1"/>
</dbReference>
<dbReference type="InterPro" id="IPR001447">
    <property type="entry name" value="Arylamine_N-AcTrfase"/>
</dbReference>
<sequence length="286" mass="31637">MVVMNAPLSTPARTDDWHIDDVDLDAYLARIDHPVLTPSVDGLTSLHQAHVRAIPFENVDVVLGTHAGIGMPAITAKLVDRARGGYCYEHSLLFAAVLERLGFRVTRRMARVQPHKSGPRTHMLLSVHLDGVDHQADVGFGAYMLSPMPLVDGAVVDQAGWTHRITRDGPLWTLAKRVEDGWEPMHSSDELPNRPADYEVAHHYVSTHPHSPFSRKLVVMRLAEGLSRQLVGDELTVEHADGRVERRKVEPSELGTVLRELDVELTDDELAALGVVFESAVGTQSR</sequence>
<dbReference type="Proteomes" id="UP000294257">
    <property type="component" value="Unassembled WGS sequence"/>
</dbReference>
<protein>
    <submittedName>
        <fullName evidence="3">N-hydroxyarylamine O-acetyltransferase</fullName>
    </submittedName>
</protein>
<comment type="similarity">
    <text evidence="1 2">Belongs to the arylamine N-acetyltransferase family.</text>
</comment>